<dbReference type="EMBL" id="UINC01218955">
    <property type="protein sequence ID" value="SVE46208.1"/>
    <property type="molecule type" value="Genomic_DNA"/>
</dbReference>
<reference evidence="1" key="1">
    <citation type="submission" date="2018-05" db="EMBL/GenBank/DDBJ databases">
        <authorList>
            <person name="Lanie J.A."/>
            <person name="Ng W.-L."/>
            <person name="Kazmierczak K.M."/>
            <person name="Andrzejewski T.M."/>
            <person name="Davidsen T.M."/>
            <person name="Wayne K.J."/>
            <person name="Tettelin H."/>
            <person name="Glass J.I."/>
            <person name="Rusch D."/>
            <person name="Podicherti R."/>
            <person name="Tsui H.-C.T."/>
            <person name="Winkler M.E."/>
        </authorList>
    </citation>
    <scope>NUCLEOTIDE SEQUENCE</scope>
</reference>
<feature type="non-terminal residue" evidence="1">
    <location>
        <position position="121"/>
    </location>
</feature>
<name>A0A383DQT6_9ZZZZ</name>
<sequence length="121" mass="13538">MLKMKDLIKEFTSIGGVVTAKPMSIGSFRTAKKSTKLGDIVEDIFGTKNADIDEQTFMESVGQYNEIGKQIYREGNLRDVAQHLSKLAKVAQAHTLRETDDWFDKITINRNMKELNGLAGS</sequence>
<evidence type="ECO:0000313" key="1">
    <source>
        <dbReference type="EMBL" id="SVE46208.1"/>
    </source>
</evidence>
<gene>
    <name evidence="1" type="ORF">METZ01_LOCUS499062</name>
</gene>
<proteinExistence type="predicted"/>
<organism evidence="1">
    <name type="scientific">marine metagenome</name>
    <dbReference type="NCBI Taxonomy" id="408172"/>
    <lineage>
        <taxon>unclassified sequences</taxon>
        <taxon>metagenomes</taxon>
        <taxon>ecological metagenomes</taxon>
    </lineage>
</organism>
<accession>A0A383DQT6</accession>
<dbReference type="AlphaFoldDB" id="A0A383DQT6"/>
<protein>
    <submittedName>
        <fullName evidence="1">Uncharacterized protein</fullName>
    </submittedName>
</protein>